<evidence type="ECO:0000256" key="3">
    <source>
        <dbReference type="ARBA" id="ARBA00001966"/>
    </source>
</evidence>
<dbReference type="AlphaFoldDB" id="A0A5C5YK61"/>
<reference evidence="18 19" key="1">
    <citation type="submission" date="2019-02" db="EMBL/GenBank/DDBJ databases">
        <title>Deep-cultivation of Planctomycetes and their phenomic and genomic characterization uncovers novel biology.</title>
        <authorList>
            <person name="Wiegand S."/>
            <person name="Jogler M."/>
            <person name="Boedeker C."/>
            <person name="Pinto D."/>
            <person name="Vollmers J."/>
            <person name="Rivas-Marin E."/>
            <person name="Kohn T."/>
            <person name="Peeters S.H."/>
            <person name="Heuer A."/>
            <person name="Rast P."/>
            <person name="Oberbeckmann S."/>
            <person name="Bunk B."/>
            <person name="Jeske O."/>
            <person name="Meyerdierks A."/>
            <person name="Storesund J.E."/>
            <person name="Kallscheuer N."/>
            <person name="Luecker S."/>
            <person name="Lage O.M."/>
            <person name="Pohl T."/>
            <person name="Merkel B.J."/>
            <person name="Hornburger P."/>
            <person name="Mueller R.-W."/>
            <person name="Bruemmer F."/>
            <person name="Labrenz M."/>
            <person name="Spormann A.M."/>
            <person name="Op Den Camp H."/>
            <person name="Overmann J."/>
            <person name="Amann R."/>
            <person name="Jetten M.S.M."/>
            <person name="Mascher T."/>
            <person name="Medema M.H."/>
            <person name="Devos D.P."/>
            <person name="Kaster A.-K."/>
            <person name="Ovreas L."/>
            <person name="Rohde M."/>
            <person name="Galperin M.Y."/>
            <person name="Jogler C."/>
        </authorList>
    </citation>
    <scope>NUCLEOTIDE SEQUENCE [LARGE SCALE GENOMIC DNA]</scope>
    <source>
        <strain evidence="18 19">CA85</strain>
    </source>
</reference>
<sequence>MIVNRTAQSLTSEGRVVPPQSSKDFAASRQAGQISPPPGPAGDDRWLDSMRRAIRSAAELRHVLGLESPGPENGASGENPSGREVDYDFPVFVPREFAARMQPGDDSDPLLLQVMPSSAEGVEVAGFDADPVGDREANVAPGVLHKYAARALIITTGACGVHCRYCFRRAFPYHEAGSRSQAYAPSLDYLRQRDDIDEVIFSGGDPLTMTDSTLETLIGEIEAIEHVKRLRIHSRMPIVIPSRVNSFLVERLRHSRLSAWMVVHSNHAAEIDAETSSALQRMVDAGIPVLNQSVLLRGINDSVAALEALSRSLIDCRVIPYYLHQLDRVAGAAHFEVPQERGLELIAQLESRLPGFAVPRYVREIAGEKSKTRL</sequence>
<dbReference type="NCBIfam" id="TIGR00238">
    <property type="entry name" value="KamA family radical SAM protein"/>
    <property type="match status" value="1"/>
</dbReference>
<evidence type="ECO:0000256" key="15">
    <source>
        <dbReference type="PIRSR" id="PIRSR603739-50"/>
    </source>
</evidence>
<evidence type="ECO:0000256" key="12">
    <source>
        <dbReference type="ARBA" id="ARBA00023235"/>
    </source>
</evidence>
<accession>A0A5C5YK61</accession>
<dbReference type="InterPro" id="IPR058240">
    <property type="entry name" value="rSAM_sf"/>
</dbReference>
<dbReference type="PROSITE" id="PS51918">
    <property type="entry name" value="RADICAL_SAM"/>
    <property type="match status" value="1"/>
</dbReference>
<evidence type="ECO:0000256" key="10">
    <source>
        <dbReference type="ARBA" id="ARBA00023004"/>
    </source>
</evidence>
<keyword evidence="19" id="KW-1185">Reference proteome</keyword>
<dbReference type="SFLD" id="SFLDS00029">
    <property type="entry name" value="Radical_SAM"/>
    <property type="match status" value="1"/>
</dbReference>
<keyword evidence="10" id="KW-0408">Iron</keyword>
<evidence type="ECO:0000256" key="6">
    <source>
        <dbReference type="ARBA" id="ARBA00022485"/>
    </source>
</evidence>
<feature type="binding site" evidence="14">
    <location>
        <position position="163"/>
    </location>
    <ligand>
        <name>[4Fe-4S] cluster</name>
        <dbReference type="ChEBI" id="CHEBI:49883"/>
        <note>4Fe-4S-S-AdoMet</note>
    </ligand>
</feature>
<name>A0A5C5YK61_9BACT</name>
<dbReference type="PANTHER" id="PTHR30538:SF1">
    <property type="entry name" value="L-LYSINE 2,3-AMINOMUTASE"/>
    <property type="match status" value="1"/>
</dbReference>
<dbReference type="GO" id="GO:0016853">
    <property type="term" value="F:isomerase activity"/>
    <property type="evidence" value="ECO:0007669"/>
    <property type="project" value="UniProtKB-KW"/>
</dbReference>
<keyword evidence="7" id="KW-0949">S-adenosyl-L-methionine</keyword>
<feature type="binding site" evidence="14">
    <location>
        <position position="159"/>
    </location>
    <ligand>
        <name>[4Fe-4S] cluster</name>
        <dbReference type="ChEBI" id="CHEBI:49883"/>
        <note>4Fe-4S-S-AdoMet</note>
    </ligand>
</feature>
<protein>
    <recommendedName>
        <fullName evidence="5">L-lysine 2,3-aminomutase</fullName>
    </recommendedName>
    <alternativeName>
        <fullName evidence="13">EF-P post-translational modification enzyme B</fullName>
    </alternativeName>
</protein>
<dbReference type="SUPFAM" id="SSF102114">
    <property type="entry name" value="Radical SAM enzymes"/>
    <property type="match status" value="1"/>
</dbReference>
<evidence type="ECO:0000256" key="16">
    <source>
        <dbReference type="SAM" id="MobiDB-lite"/>
    </source>
</evidence>
<feature type="binding site" evidence="14">
    <location>
        <position position="166"/>
    </location>
    <ligand>
        <name>[4Fe-4S] cluster</name>
        <dbReference type="ChEBI" id="CHEBI:49883"/>
        <note>4Fe-4S-S-AdoMet</note>
    </ligand>
</feature>
<dbReference type="GO" id="GO:0046872">
    <property type="term" value="F:metal ion binding"/>
    <property type="evidence" value="ECO:0007669"/>
    <property type="project" value="UniProtKB-KW"/>
</dbReference>
<evidence type="ECO:0000256" key="8">
    <source>
        <dbReference type="ARBA" id="ARBA00022723"/>
    </source>
</evidence>
<dbReference type="PIRSF" id="PIRSF004911">
    <property type="entry name" value="DUF160"/>
    <property type="match status" value="1"/>
</dbReference>
<keyword evidence="12 18" id="KW-0413">Isomerase</keyword>
<feature type="region of interest" description="Disordered" evidence="16">
    <location>
        <begin position="1"/>
        <end position="46"/>
    </location>
</feature>
<feature type="modified residue" description="N6-(pyridoxal phosphate)lysine" evidence="15">
    <location>
        <position position="371"/>
    </location>
</feature>
<comment type="cofactor">
    <cofactor evidence="3">
        <name>[4Fe-4S] cluster</name>
        <dbReference type="ChEBI" id="CHEBI:49883"/>
    </cofactor>
</comment>
<evidence type="ECO:0000256" key="4">
    <source>
        <dbReference type="ARBA" id="ARBA00008703"/>
    </source>
</evidence>
<comment type="caution">
    <text evidence="18">The sequence shown here is derived from an EMBL/GenBank/DDBJ whole genome shotgun (WGS) entry which is preliminary data.</text>
</comment>
<evidence type="ECO:0000313" key="19">
    <source>
        <dbReference type="Proteomes" id="UP000318053"/>
    </source>
</evidence>
<dbReference type="NCBIfam" id="TIGR03821">
    <property type="entry name" value="EFP_modif_epmB"/>
    <property type="match status" value="1"/>
</dbReference>
<organism evidence="18 19">
    <name type="scientific">Allorhodopirellula solitaria</name>
    <dbReference type="NCBI Taxonomy" id="2527987"/>
    <lineage>
        <taxon>Bacteria</taxon>
        <taxon>Pseudomonadati</taxon>
        <taxon>Planctomycetota</taxon>
        <taxon>Planctomycetia</taxon>
        <taxon>Pirellulales</taxon>
        <taxon>Pirellulaceae</taxon>
        <taxon>Allorhodopirellula</taxon>
    </lineage>
</organism>
<dbReference type="InterPro" id="IPR007197">
    <property type="entry name" value="rSAM"/>
</dbReference>
<proteinExistence type="inferred from homology"/>
<dbReference type="EMBL" id="SJPK01000001">
    <property type="protein sequence ID" value="TWT75208.1"/>
    <property type="molecule type" value="Genomic_DNA"/>
</dbReference>
<evidence type="ECO:0000256" key="14">
    <source>
        <dbReference type="PIRSR" id="PIRSR004911-1"/>
    </source>
</evidence>
<evidence type="ECO:0000256" key="7">
    <source>
        <dbReference type="ARBA" id="ARBA00022691"/>
    </source>
</evidence>
<evidence type="ECO:0000256" key="2">
    <source>
        <dbReference type="ARBA" id="ARBA00001933"/>
    </source>
</evidence>
<dbReference type="Gene3D" id="3.20.20.70">
    <property type="entry name" value="Aldolase class I"/>
    <property type="match status" value="1"/>
</dbReference>
<dbReference type="SFLD" id="SFLDF00314">
    <property type="entry name" value="L-lysine_2_3-aminomutase_(yjeK"/>
    <property type="match status" value="1"/>
</dbReference>
<keyword evidence="11 14" id="KW-0411">Iron-sulfur</keyword>
<dbReference type="InterPro" id="IPR003739">
    <property type="entry name" value="Lys_aminomutase/Glu_NH3_mut"/>
</dbReference>
<dbReference type="InterPro" id="IPR013785">
    <property type="entry name" value="Aldolase_TIM"/>
</dbReference>
<feature type="region of interest" description="Disordered" evidence="16">
    <location>
        <begin position="62"/>
        <end position="84"/>
    </location>
</feature>
<evidence type="ECO:0000256" key="1">
    <source>
        <dbReference type="ARBA" id="ARBA00001352"/>
    </source>
</evidence>
<evidence type="ECO:0000256" key="5">
    <source>
        <dbReference type="ARBA" id="ARBA00022363"/>
    </source>
</evidence>
<evidence type="ECO:0000256" key="13">
    <source>
        <dbReference type="ARBA" id="ARBA00030756"/>
    </source>
</evidence>
<feature type="compositionally biased region" description="Polar residues" evidence="16">
    <location>
        <begin position="1"/>
        <end position="12"/>
    </location>
</feature>
<feature type="domain" description="Radical SAM core" evidence="17">
    <location>
        <begin position="144"/>
        <end position="357"/>
    </location>
</feature>
<keyword evidence="6 14" id="KW-0004">4Fe-4S</keyword>
<dbReference type="PANTHER" id="PTHR30538">
    <property type="entry name" value="LYSINE 2,3-AMINOMUTASE-RELATED"/>
    <property type="match status" value="1"/>
</dbReference>
<evidence type="ECO:0000256" key="11">
    <source>
        <dbReference type="ARBA" id="ARBA00023014"/>
    </source>
</evidence>
<dbReference type="GO" id="GO:0051539">
    <property type="term" value="F:4 iron, 4 sulfur cluster binding"/>
    <property type="evidence" value="ECO:0007669"/>
    <property type="project" value="UniProtKB-KW"/>
</dbReference>
<gene>
    <name evidence="18" type="primary">epmB</name>
    <name evidence="18" type="ORF">CA85_04970</name>
</gene>
<evidence type="ECO:0000313" key="18">
    <source>
        <dbReference type="EMBL" id="TWT75208.1"/>
    </source>
</evidence>
<comment type="similarity">
    <text evidence="4">Belongs to the radical SAM superfamily. KamA family.</text>
</comment>
<evidence type="ECO:0000256" key="9">
    <source>
        <dbReference type="ARBA" id="ARBA00022898"/>
    </source>
</evidence>
<comment type="catalytic activity">
    <reaction evidence="1">
        <text>L-lysine = D-beta-lysine</text>
        <dbReference type="Rhea" id="RHEA:44148"/>
        <dbReference type="ChEBI" id="CHEBI:32551"/>
        <dbReference type="ChEBI" id="CHEBI:84138"/>
    </reaction>
</comment>
<dbReference type="InterPro" id="IPR022462">
    <property type="entry name" value="EpmB"/>
</dbReference>
<dbReference type="CDD" id="cd01335">
    <property type="entry name" value="Radical_SAM"/>
    <property type="match status" value="1"/>
</dbReference>
<comment type="cofactor">
    <cofactor evidence="2 15">
        <name>pyridoxal 5'-phosphate</name>
        <dbReference type="ChEBI" id="CHEBI:597326"/>
    </cofactor>
</comment>
<evidence type="ECO:0000259" key="17">
    <source>
        <dbReference type="PROSITE" id="PS51918"/>
    </source>
</evidence>
<keyword evidence="8 14" id="KW-0479">Metal-binding</keyword>
<dbReference type="Proteomes" id="UP000318053">
    <property type="component" value="Unassembled WGS sequence"/>
</dbReference>
<keyword evidence="9 15" id="KW-0663">Pyridoxal phosphate</keyword>
<dbReference type="SFLD" id="SFLDG01070">
    <property type="entry name" value="PLP-dependent"/>
    <property type="match status" value="1"/>
</dbReference>
<dbReference type="RefSeq" id="WP_246112422.1">
    <property type="nucleotide sequence ID" value="NZ_SJPK01000001.1"/>
</dbReference>